<dbReference type="EMBL" id="CAXDID020000608">
    <property type="protein sequence ID" value="CAL6106264.1"/>
    <property type="molecule type" value="Genomic_DNA"/>
</dbReference>
<dbReference type="InterPro" id="IPR007645">
    <property type="entry name" value="RNA_pol_Rpb2_3"/>
</dbReference>
<dbReference type="PROSITE" id="PS01166">
    <property type="entry name" value="RNA_POL_BETA"/>
    <property type="match status" value="1"/>
</dbReference>
<dbReference type="InterPro" id="IPR007641">
    <property type="entry name" value="RNA_pol_Rpb2_7"/>
</dbReference>
<dbReference type="InterPro" id="IPR009674">
    <property type="entry name" value="Rpa2_dom_4"/>
</dbReference>
<dbReference type="EMBL" id="CATOUU010000325">
    <property type="protein sequence ID" value="CAI9924870.1"/>
    <property type="molecule type" value="Genomic_DNA"/>
</dbReference>
<dbReference type="Gene3D" id="3.90.1110.10">
    <property type="entry name" value="RNA polymerase Rpb2, domain 2"/>
    <property type="match status" value="1"/>
</dbReference>
<evidence type="ECO:0000259" key="11">
    <source>
        <dbReference type="Pfam" id="PF04560"/>
    </source>
</evidence>
<name>A0AA86NTX8_9EUKA</name>
<evidence type="ECO:0000256" key="2">
    <source>
        <dbReference type="ARBA" id="ARBA00006835"/>
    </source>
</evidence>
<keyword evidence="5 9" id="KW-0548">Nucleotidyltransferase</keyword>
<evidence type="ECO:0000256" key="3">
    <source>
        <dbReference type="ARBA" id="ARBA00022478"/>
    </source>
</evidence>
<dbReference type="Pfam" id="PF04561">
    <property type="entry name" value="RNA_pol_Rpb2_2"/>
    <property type="match status" value="1"/>
</dbReference>
<sequence length="1115" mass="126026">MTLVEDLKEPLPTANIPHEYKRLPPTQRGYAKEYDQNFLKRMVGPHVNSYNFFLQEGLNNIVKYAEPYTFTLSGFTTSLTFTLKNLKIGTPQYQCGNETLPLTPQISREQSISYTAPMVAEIETVMGGQKFSFVQPLGIIPIMVGSTACVLHNKTPEQKIMLREDEREAGGYFLSNGTERLIRMVVVPKHLACQNMLRSAYLKRGSAFTEYAISFRDRRDDCRSQTIVLHALKDGSCTVRILIEKREYFVPLCLLLKAIKPTTDWEIYNSIVNNESEVYIIERVEMMLRDFHQMKLHTQNDALAYLGSSFRNICYRHRSDLSDVQVGEILLQRHVFFSMNNKQKFDLLCNMARRLYLFTDNQLIQDNQDSTANHDVLLPGHLFTAFMSENVETFLQSASYACMKHHKEGKFEYSEEFFKKKGVFKSQVIEQKFRSLISTGNLLSASGLDLLQQDSFSVTADRLNFVRFMAHFRSIHRGKFFAEMKTTAVRKMLPESYGFLCPVHTPDGAPCGLLNHLGYACSVVHANDSIKDEILMKQLMTHGVGMKTDNSIPVMLNGKIIGEVDNDEAQQLVNYLRQLKCSGQINNTTEIALVPGNNKFQLFPQLTIITKNSRYTRQVHVFNLAQQSVEQISPFEQLFLDIQIYDNEFNPQTTHQELSPITMLSTVASLVPFPDHNQSPRNMYECQMLKQTMGFPARSIGYRTDSKNYRILTPQRPMVHTCSHGMGGFDSHPTGTNAVVAVLSYSGYDMEDACLINKSSLERGLFNGTVYQCEDIDLVDDLGLSKNSEAFAYFKSDGTKDYIDADGLPKIGSVITTNDCICQYYDPTTNKIREKHYESREIGIVEKVIVTRDNTIKLPTRCKIIIRHDRSPIIGDKFASRHGQKGTLGIKFHGRDMPFSHFTGIAPDLIINPHAFPSRMTIGMLLESLGGKLSSQTGKDTDATPFQYSAEHRALDVLGNQLEQYGFCKYGSDIMYSGVTGEMMPVSIFIGVVYYQRLRHMVNDKYQVRGTGKVDQVTHQPIKGRKRGGGTRFGEMERDALLAHGTQQLLRGRLCTDSDAQVFRVCEKCGNILNQQSDNCSLCGGELRKIVMPNVTGVLIGELAGMGVFMGVGLQ</sequence>
<evidence type="ECO:0000259" key="14">
    <source>
        <dbReference type="Pfam" id="PF04565"/>
    </source>
</evidence>
<evidence type="ECO:0000256" key="1">
    <source>
        <dbReference type="ARBA" id="ARBA00004123"/>
    </source>
</evidence>
<feature type="domain" description="RNA polymerase Rpb2" evidence="12">
    <location>
        <begin position="223"/>
        <end position="374"/>
    </location>
</feature>
<dbReference type="Gene3D" id="2.40.50.150">
    <property type="match status" value="1"/>
</dbReference>
<dbReference type="InterPro" id="IPR007121">
    <property type="entry name" value="RNA_pol_bsu_CS"/>
</dbReference>
<comment type="catalytic activity">
    <reaction evidence="9">
        <text>RNA(n) + a ribonucleoside 5'-triphosphate = RNA(n+1) + diphosphate</text>
        <dbReference type="Rhea" id="RHEA:21248"/>
        <dbReference type="Rhea" id="RHEA-COMP:14527"/>
        <dbReference type="Rhea" id="RHEA-COMP:17342"/>
        <dbReference type="ChEBI" id="CHEBI:33019"/>
        <dbReference type="ChEBI" id="CHEBI:61557"/>
        <dbReference type="ChEBI" id="CHEBI:140395"/>
        <dbReference type="EC" id="2.7.7.6"/>
    </reaction>
</comment>
<comment type="function">
    <text evidence="9">DNA-dependent RNA polymerase catalyzes the transcription of DNA into RNA using the four ribonucleoside triphosphates as substrates.</text>
</comment>
<evidence type="ECO:0000259" key="12">
    <source>
        <dbReference type="Pfam" id="PF04561"/>
    </source>
</evidence>
<dbReference type="InterPro" id="IPR014724">
    <property type="entry name" value="RNA_pol_RPB2_OB-fold"/>
</dbReference>
<dbReference type="Gene3D" id="3.90.1070.20">
    <property type="match status" value="1"/>
</dbReference>
<evidence type="ECO:0000256" key="5">
    <source>
        <dbReference type="ARBA" id="ARBA00022695"/>
    </source>
</evidence>
<evidence type="ECO:0000256" key="8">
    <source>
        <dbReference type="RuleBase" id="RU000434"/>
    </source>
</evidence>
<dbReference type="AlphaFoldDB" id="A0AA86NTX8"/>
<organism evidence="16">
    <name type="scientific">Hexamita inflata</name>
    <dbReference type="NCBI Taxonomy" id="28002"/>
    <lineage>
        <taxon>Eukaryota</taxon>
        <taxon>Metamonada</taxon>
        <taxon>Diplomonadida</taxon>
        <taxon>Hexamitidae</taxon>
        <taxon>Hexamitinae</taxon>
        <taxon>Hexamita</taxon>
    </lineage>
</organism>
<comment type="caution">
    <text evidence="16">The sequence shown here is derived from an EMBL/GenBank/DDBJ whole genome shotgun (WGS) entry which is preliminary data.</text>
</comment>
<dbReference type="GO" id="GO:0000428">
    <property type="term" value="C:DNA-directed RNA polymerase complex"/>
    <property type="evidence" value="ECO:0007669"/>
    <property type="project" value="UniProtKB-KW"/>
</dbReference>
<dbReference type="InterPro" id="IPR007644">
    <property type="entry name" value="RNA_pol_bsu_protrusion"/>
</dbReference>
<evidence type="ECO:0000259" key="13">
    <source>
        <dbReference type="Pfam" id="PF04563"/>
    </source>
</evidence>
<feature type="domain" description="DNA-directed RNA polymerase subunit 2 hybrid-binding" evidence="10">
    <location>
        <begin position="667"/>
        <end position="1027"/>
    </location>
</feature>
<protein>
    <recommendedName>
        <fullName evidence="9">DNA-directed RNA polymerase subunit beta</fullName>
        <ecNumber evidence="9">2.7.7.6</ecNumber>
    </recommendedName>
</protein>
<keyword evidence="4 9" id="KW-0808">Transferase</keyword>
<gene>
    <name evidence="16" type="ORF">HINF_LOCUS12515</name>
    <name evidence="17" type="ORF">HINF_LOCUS73657</name>
</gene>
<dbReference type="Gene3D" id="3.90.1800.10">
    <property type="entry name" value="RNA polymerase alpha subunit dimerisation domain"/>
    <property type="match status" value="1"/>
</dbReference>
<dbReference type="InterPro" id="IPR007642">
    <property type="entry name" value="RNA_pol_Rpb2_2"/>
</dbReference>
<dbReference type="CDD" id="cd00653">
    <property type="entry name" value="RNA_pol_B_RPB2"/>
    <property type="match status" value="1"/>
</dbReference>
<proteinExistence type="inferred from homology"/>
<dbReference type="GO" id="GO:0032549">
    <property type="term" value="F:ribonucleoside binding"/>
    <property type="evidence" value="ECO:0007669"/>
    <property type="project" value="InterPro"/>
</dbReference>
<dbReference type="Pfam" id="PF04563">
    <property type="entry name" value="RNA_pol_Rpb2_1"/>
    <property type="match status" value="1"/>
</dbReference>
<dbReference type="GO" id="GO:0003677">
    <property type="term" value="F:DNA binding"/>
    <property type="evidence" value="ECO:0007669"/>
    <property type="project" value="InterPro"/>
</dbReference>
<feature type="domain" description="DNA-directed RNA polymerase I subunit RPA2" evidence="15">
    <location>
        <begin position="561"/>
        <end position="617"/>
    </location>
</feature>
<dbReference type="Gene3D" id="3.90.1100.10">
    <property type="match status" value="1"/>
</dbReference>
<evidence type="ECO:0000256" key="7">
    <source>
        <dbReference type="ARBA" id="ARBA00023242"/>
    </source>
</evidence>
<evidence type="ECO:0000313" key="18">
    <source>
        <dbReference type="Proteomes" id="UP001642409"/>
    </source>
</evidence>
<dbReference type="Pfam" id="PF00562">
    <property type="entry name" value="RNA_pol_Rpb2_6"/>
    <property type="match status" value="1"/>
</dbReference>
<dbReference type="EC" id="2.7.7.6" evidence="9"/>
<dbReference type="InterPro" id="IPR015712">
    <property type="entry name" value="DNA-dir_RNA_pol_su2"/>
</dbReference>
<dbReference type="Gene3D" id="2.40.270.10">
    <property type="entry name" value="DNA-directed RNA polymerase, subunit 2, domain 6"/>
    <property type="match status" value="1"/>
</dbReference>
<reference evidence="17 18" key="2">
    <citation type="submission" date="2024-07" db="EMBL/GenBank/DDBJ databases">
        <authorList>
            <person name="Akdeniz Z."/>
        </authorList>
    </citation>
    <scope>NUCLEOTIDE SEQUENCE [LARGE SCALE GENOMIC DNA]</scope>
</reference>
<dbReference type="InterPro" id="IPR037033">
    <property type="entry name" value="DNA-dir_RNAP_su2_hyb_sf"/>
</dbReference>
<dbReference type="Proteomes" id="UP001642409">
    <property type="component" value="Unassembled WGS sequence"/>
</dbReference>
<feature type="domain" description="RNA polymerase Rpb2" evidence="11">
    <location>
        <begin position="1029"/>
        <end position="1110"/>
    </location>
</feature>
<keyword evidence="3 9" id="KW-0240">DNA-directed RNA polymerase</keyword>
<keyword evidence="7" id="KW-0539">Nucleus</keyword>
<keyword evidence="6 9" id="KW-0804">Transcription</keyword>
<comment type="subcellular location">
    <subcellularLocation>
        <location evidence="1">Nucleus</location>
    </subcellularLocation>
</comment>
<keyword evidence="18" id="KW-1185">Reference proteome</keyword>
<feature type="domain" description="RNA polymerase Rpb2" evidence="14">
    <location>
        <begin position="459"/>
        <end position="523"/>
    </location>
</feature>
<evidence type="ECO:0000313" key="17">
    <source>
        <dbReference type="EMBL" id="CAL6106264.1"/>
    </source>
</evidence>
<dbReference type="GO" id="GO:0006351">
    <property type="term" value="P:DNA-templated transcription"/>
    <property type="evidence" value="ECO:0007669"/>
    <property type="project" value="InterPro"/>
</dbReference>
<dbReference type="InterPro" id="IPR007120">
    <property type="entry name" value="DNA-dir_RNAP_su2_dom"/>
</dbReference>
<evidence type="ECO:0000256" key="9">
    <source>
        <dbReference type="RuleBase" id="RU363031"/>
    </source>
</evidence>
<evidence type="ECO:0000259" key="15">
    <source>
        <dbReference type="Pfam" id="PF06883"/>
    </source>
</evidence>
<evidence type="ECO:0000313" key="16">
    <source>
        <dbReference type="EMBL" id="CAI9924870.1"/>
    </source>
</evidence>
<feature type="domain" description="RNA polymerase beta subunit protrusion" evidence="13">
    <location>
        <begin position="42"/>
        <end position="416"/>
    </location>
</feature>
<dbReference type="Pfam" id="PF04565">
    <property type="entry name" value="RNA_pol_Rpb2_3"/>
    <property type="match status" value="1"/>
</dbReference>
<dbReference type="SUPFAM" id="SSF64484">
    <property type="entry name" value="beta and beta-prime subunits of DNA dependent RNA-polymerase"/>
    <property type="match status" value="1"/>
</dbReference>
<reference evidence="16" key="1">
    <citation type="submission" date="2023-06" db="EMBL/GenBank/DDBJ databases">
        <authorList>
            <person name="Kurt Z."/>
        </authorList>
    </citation>
    <scope>NUCLEOTIDE SEQUENCE</scope>
</reference>
<comment type="similarity">
    <text evidence="2 8">Belongs to the RNA polymerase beta chain family.</text>
</comment>
<dbReference type="InterPro" id="IPR037034">
    <property type="entry name" value="RNA_pol_Rpb2_2_sf"/>
</dbReference>
<evidence type="ECO:0000256" key="6">
    <source>
        <dbReference type="ARBA" id="ARBA00023163"/>
    </source>
</evidence>
<dbReference type="PANTHER" id="PTHR20856">
    <property type="entry name" value="DNA-DIRECTED RNA POLYMERASE I SUBUNIT 2"/>
    <property type="match status" value="1"/>
</dbReference>
<evidence type="ECO:0000259" key="10">
    <source>
        <dbReference type="Pfam" id="PF00562"/>
    </source>
</evidence>
<dbReference type="Pfam" id="PF04560">
    <property type="entry name" value="RNA_pol_Rpb2_7"/>
    <property type="match status" value="1"/>
</dbReference>
<dbReference type="GO" id="GO:0003899">
    <property type="term" value="F:DNA-directed RNA polymerase activity"/>
    <property type="evidence" value="ECO:0007669"/>
    <property type="project" value="UniProtKB-EC"/>
</dbReference>
<evidence type="ECO:0000256" key="4">
    <source>
        <dbReference type="ARBA" id="ARBA00022679"/>
    </source>
</evidence>
<dbReference type="GO" id="GO:0005634">
    <property type="term" value="C:nucleus"/>
    <property type="evidence" value="ECO:0007669"/>
    <property type="project" value="UniProtKB-SubCell"/>
</dbReference>
<accession>A0AA86NTX8</accession>
<dbReference type="Pfam" id="PF06883">
    <property type="entry name" value="RNA_pol_Rpa2_4"/>
    <property type="match status" value="1"/>
</dbReference>